<protein>
    <submittedName>
        <fullName evidence="1">Uncharacterized protein</fullName>
    </submittedName>
</protein>
<accession>A0A3P7NYG0</accession>
<sequence length="125" mass="14016">MPQKQPSTKVAVLYNRGYGKCRMSAWLARARKSKVKLTNEWKNSSAAIMVVYGPTVKNTAPLLSADGTTLFTEKTQILKRRAKHFQNVLNHSSTISDATIDRLPQVEINADLDTVVMHQTPPDDY</sequence>
<evidence type="ECO:0000313" key="1">
    <source>
        <dbReference type="EMBL" id="VDN10586.1"/>
    </source>
</evidence>
<dbReference type="EMBL" id="UYRU01049477">
    <property type="protein sequence ID" value="VDN10586.1"/>
    <property type="molecule type" value="Genomic_DNA"/>
</dbReference>
<proteinExistence type="predicted"/>
<organism evidence="1 2">
    <name type="scientific">Dibothriocephalus latus</name>
    <name type="common">Fish tapeworm</name>
    <name type="synonym">Diphyllobothrium latum</name>
    <dbReference type="NCBI Taxonomy" id="60516"/>
    <lineage>
        <taxon>Eukaryota</taxon>
        <taxon>Metazoa</taxon>
        <taxon>Spiralia</taxon>
        <taxon>Lophotrochozoa</taxon>
        <taxon>Platyhelminthes</taxon>
        <taxon>Cestoda</taxon>
        <taxon>Eucestoda</taxon>
        <taxon>Diphyllobothriidea</taxon>
        <taxon>Diphyllobothriidae</taxon>
        <taxon>Dibothriocephalus</taxon>
    </lineage>
</organism>
<dbReference type="Proteomes" id="UP000281553">
    <property type="component" value="Unassembled WGS sequence"/>
</dbReference>
<dbReference type="OrthoDB" id="10071239at2759"/>
<evidence type="ECO:0000313" key="2">
    <source>
        <dbReference type="Proteomes" id="UP000281553"/>
    </source>
</evidence>
<keyword evidence="2" id="KW-1185">Reference proteome</keyword>
<gene>
    <name evidence="1" type="ORF">DILT_LOCUS6417</name>
</gene>
<name>A0A3P7NYG0_DIBLA</name>
<dbReference type="AlphaFoldDB" id="A0A3P7NYG0"/>
<reference evidence="1 2" key="1">
    <citation type="submission" date="2018-11" db="EMBL/GenBank/DDBJ databases">
        <authorList>
            <consortium name="Pathogen Informatics"/>
        </authorList>
    </citation>
    <scope>NUCLEOTIDE SEQUENCE [LARGE SCALE GENOMIC DNA]</scope>
</reference>